<dbReference type="RefSeq" id="WP_169296928.1">
    <property type="nucleotide sequence ID" value="NZ_JABBNI010000012.1"/>
</dbReference>
<protein>
    <submittedName>
        <fullName evidence="1">Uncharacterized protein</fullName>
    </submittedName>
</protein>
<comment type="caution">
    <text evidence="1">The sequence shown here is derived from an EMBL/GenBank/DDBJ whole genome shotgun (WGS) entry which is preliminary data.</text>
</comment>
<organism evidence="1 2">
    <name type="scientific">Clostridium muellerianum</name>
    <dbReference type="NCBI Taxonomy" id="2716538"/>
    <lineage>
        <taxon>Bacteria</taxon>
        <taxon>Bacillati</taxon>
        <taxon>Bacillota</taxon>
        <taxon>Clostridia</taxon>
        <taxon>Eubacteriales</taxon>
        <taxon>Clostridiaceae</taxon>
        <taxon>Clostridium</taxon>
    </lineage>
</organism>
<evidence type="ECO:0000313" key="2">
    <source>
        <dbReference type="Proteomes" id="UP000537131"/>
    </source>
</evidence>
<accession>A0A7Y0HLU4</accession>
<proteinExistence type="predicted"/>
<dbReference type="AlphaFoldDB" id="A0A7Y0HLU4"/>
<name>A0A7Y0HLU4_9CLOT</name>
<evidence type="ECO:0000313" key="1">
    <source>
        <dbReference type="EMBL" id="NMM62324.1"/>
    </source>
</evidence>
<dbReference type="Proteomes" id="UP000537131">
    <property type="component" value="Unassembled WGS sequence"/>
</dbReference>
<keyword evidence="2" id="KW-1185">Reference proteome</keyword>
<gene>
    <name evidence="1" type="ORF">HBE96_06405</name>
</gene>
<dbReference type="EMBL" id="JABBNI010000012">
    <property type="protein sequence ID" value="NMM62324.1"/>
    <property type="molecule type" value="Genomic_DNA"/>
</dbReference>
<reference evidence="1 2" key="1">
    <citation type="submission" date="2020-06" db="EMBL/GenBank/DDBJ databases">
        <title>Complete Genome Sequence of Clostridium muelleri sp. nov. P21T, an Acid-Alcohol Producing Acetogen Isolated from Old Hay.</title>
        <authorList>
            <person name="Duncan K.E."/>
            <person name="Tanner R.S."/>
        </authorList>
    </citation>
    <scope>NUCLEOTIDE SEQUENCE [LARGE SCALE GENOMIC DNA]</scope>
    <source>
        <strain evidence="1 2">P21</strain>
    </source>
</reference>
<sequence>MENSFSNSNIRGKEELSFKNIEEYETNIINTIEDMISKDERICFAIIAERSDVTRFVIRQYPELRNYILKKMAYYKEIQVINKKINRSVRNLLKNNRKITFISLINKCKFSTDTVYHNEYIKQKLRSVIIENAKKNCT</sequence>